<dbReference type="InterPro" id="IPR017927">
    <property type="entry name" value="FAD-bd_FR_type"/>
</dbReference>
<dbReference type="AlphaFoldDB" id="A0A9P4MPI4"/>
<feature type="transmembrane region" description="Helical" evidence="14">
    <location>
        <begin position="200"/>
        <end position="218"/>
    </location>
</feature>
<evidence type="ECO:0000256" key="11">
    <source>
        <dbReference type="ARBA" id="ARBA00023136"/>
    </source>
</evidence>
<dbReference type="SUPFAM" id="SSF52343">
    <property type="entry name" value="Ferredoxin reductase-like, C-terminal NADP-linked domain"/>
    <property type="match status" value="1"/>
</dbReference>
<evidence type="ECO:0000256" key="4">
    <source>
        <dbReference type="ARBA" id="ARBA00022448"/>
    </source>
</evidence>
<dbReference type="InterPro" id="IPR013121">
    <property type="entry name" value="Fe_red_NAD-bd_6"/>
</dbReference>
<evidence type="ECO:0000256" key="6">
    <source>
        <dbReference type="ARBA" id="ARBA00022692"/>
    </source>
</evidence>
<evidence type="ECO:0000256" key="14">
    <source>
        <dbReference type="SAM" id="Phobius"/>
    </source>
</evidence>
<evidence type="ECO:0000256" key="3">
    <source>
        <dbReference type="ARBA" id="ARBA00012668"/>
    </source>
</evidence>
<dbReference type="OrthoDB" id="4494341at2759"/>
<keyword evidence="18" id="KW-1185">Reference proteome</keyword>
<keyword evidence="5" id="KW-1003">Cell membrane</keyword>
<dbReference type="GO" id="GO:0005886">
    <property type="term" value="C:plasma membrane"/>
    <property type="evidence" value="ECO:0007669"/>
    <property type="project" value="UniProtKB-SubCell"/>
</dbReference>
<dbReference type="Proteomes" id="UP000799536">
    <property type="component" value="Unassembled WGS sequence"/>
</dbReference>
<dbReference type="EMBL" id="ML994156">
    <property type="protein sequence ID" value="KAF2198276.1"/>
    <property type="molecule type" value="Genomic_DNA"/>
</dbReference>
<dbReference type="Pfam" id="PF08022">
    <property type="entry name" value="FAD_binding_8"/>
    <property type="match status" value="1"/>
</dbReference>
<keyword evidence="15" id="KW-0732">Signal</keyword>
<feature type="chain" id="PRO_5040159664" description="ferric-chelate reductase (NADPH)" evidence="15">
    <location>
        <begin position="21"/>
        <end position="638"/>
    </location>
</feature>
<comment type="catalytic activity">
    <reaction evidence="12">
        <text>2 a Fe(II)-siderophore + NADP(+) + H(+) = 2 a Fe(III)-siderophore + NADPH</text>
        <dbReference type="Rhea" id="RHEA:28795"/>
        <dbReference type="Rhea" id="RHEA-COMP:11342"/>
        <dbReference type="Rhea" id="RHEA-COMP:11344"/>
        <dbReference type="ChEBI" id="CHEBI:15378"/>
        <dbReference type="ChEBI" id="CHEBI:29033"/>
        <dbReference type="ChEBI" id="CHEBI:29034"/>
        <dbReference type="ChEBI" id="CHEBI:57783"/>
        <dbReference type="ChEBI" id="CHEBI:58349"/>
        <dbReference type="EC" id="1.16.1.9"/>
    </reaction>
</comment>
<feature type="transmembrane region" description="Helical" evidence="14">
    <location>
        <begin position="82"/>
        <end position="104"/>
    </location>
</feature>
<dbReference type="PANTHER" id="PTHR32361">
    <property type="entry name" value="FERRIC/CUPRIC REDUCTASE TRANSMEMBRANE COMPONENT"/>
    <property type="match status" value="1"/>
</dbReference>
<feature type="signal peptide" evidence="15">
    <location>
        <begin position="1"/>
        <end position="20"/>
    </location>
</feature>
<organism evidence="17 18">
    <name type="scientific">Delitschia confertaspora ATCC 74209</name>
    <dbReference type="NCBI Taxonomy" id="1513339"/>
    <lineage>
        <taxon>Eukaryota</taxon>
        <taxon>Fungi</taxon>
        <taxon>Dikarya</taxon>
        <taxon>Ascomycota</taxon>
        <taxon>Pezizomycotina</taxon>
        <taxon>Dothideomycetes</taxon>
        <taxon>Pleosporomycetidae</taxon>
        <taxon>Pleosporales</taxon>
        <taxon>Delitschiaceae</taxon>
        <taxon>Delitschia</taxon>
    </lineage>
</organism>
<dbReference type="InterPro" id="IPR017938">
    <property type="entry name" value="Riboflavin_synthase-like_b-brl"/>
</dbReference>
<keyword evidence="9" id="KW-0560">Oxidoreductase</keyword>
<dbReference type="GO" id="GO:0015677">
    <property type="term" value="P:copper ion import"/>
    <property type="evidence" value="ECO:0007669"/>
    <property type="project" value="TreeGrafter"/>
</dbReference>
<evidence type="ECO:0000256" key="8">
    <source>
        <dbReference type="ARBA" id="ARBA00022989"/>
    </source>
</evidence>
<dbReference type="GO" id="GO:0006879">
    <property type="term" value="P:intracellular iron ion homeostasis"/>
    <property type="evidence" value="ECO:0007669"/>
    <property type="project" value="TreeGrafter"/>
</dbReference>
<comment type="similarity">
    <text evidence="2">Belongs to the ferric reductase (FRE) family.</text>
</comment>
<feature type="transmembrane region" description="Helical" evidence="14">
    <location>
        <begin position="277"/>
        <end position="294"/>
    </location>
</feature>
<dbReference type="Gene3D" id="3.40.50.80">
    <property type="entry name" value="Nucleotide-binding domain of ferredoxin-NADP reductase (FNR) module"/>
    <property type="match status" value="1"/>
</dbReference>
<sequence length="638" mass="70464">MTNMLLHWTSLLSVAALVTAQNGGAAPPSSTAVKSGAAPSSSPAKVGSTAGHGAAAAAPPPPPPPESGPTAADIKNIDVSYWLGWIWVAFVGTFFVYQVVLHLIRYVRTVSCLNNDKQAYFAIPHHLYAKFKKSLLDAPLFGTRHHREFKLSTAINVGTLPSRLQTLMLVGYFGTNVAFCVLSIDWSGPYSKVAGELRNRTGVLAVMNMIPLFILATRNNPLISWCGISFDTFNLIHRWIGRVVVLEAVTHMAAWMANKVHTAGWAVVGKSIASSEFIQTGFIGTVAFVFILFASPSAVRHAFYEVFLHLHIAAVALAVGAIWVHLKELPQKKILYAVVAIWVAERLMRVIHLLTRNVGKGGTKAEIEALPGDAIRVTVKMARPWTFGPGQHAYLYMPAIGFWTNHPFSVAWSEEEEDMDSLVGDEKGLPMNRQDILEMNKTSMSFIIRRRTGFTNSLYKKADLSAAGRFTTTAFVEGPYGGEDLTSYGTVMLWAAGIGITHQVPHVRDIVARYANGTTATRRLTLVWIIQSPEHLEWIRTWMTHILSMPRRREILKILLFVTRPRSTKEIHSPSSSVQMYPGKPNVQALIDAEMQEGVGAACVSVCGTGSLADDLRRAVRNREEQWNVDFREESFSW</sequence>
<feature type="transmembrane region" description="Helical" evidence="14">
    <location>
        <begin position="169"/>
        <end position="188"/>
    </location>
</feature>
<feature type="domain" description="FAD-binding FR-type" evidence="16">
    <location>
        <begin position="340"/>
        <end position="486"/>
    </location>
</feature>
<evidence type="ECO:0000259" key="16">
    <source>
        <dbReference type="PROSITE" id="PS51384"/>
    </source>
</evidence>
<keyword evidence="10" id="KW-0406">Ion transport</keyword>
<dbReference type="InterPro" id="IPR013130">
    <property type="entry name" value="Fe3_Rdtase_TM_dom"/>
</dbReference>
<evidence type="ECO:0000256" key="9">
    <source>
        <dbReference type="ARBA" id="ARBA00023002"/>
    </source>
</evidence>
<dbReference type="Pfam" id="PF08030">
    <property type="entry name" value="NAD_binding_6"/>
    <property type="match status" value="1"/>
</dbReference>
<evidence type="ECO:0000313" key="18">
    <source>
        <dbReference type="Proteomes" id="UP000799536"/>
    </source>
</evidence>
<protein>
    <recommendedName>
        <fullName evidence="3">ferric-chelate reductase (NADPH)</fullName>
        <ecNumber evidence="3">1.16.1.9</ecNumber>
    </recommendedName>
</protein>
<gene>
    <name evidence="17" type="ORF">GQ43DRAFT_422753</name>
</gene>
<proteinExistence type="inferred from homology"/>
<dbReference type="GO" id="GO:0006826">
    <property type="term" value="P:iron ion transport"/>
    <property type="evidence" value="ECO:0007669"/>
    <property type="project" value="TreeGrafter"/>
</dbReference>
<accession>A0A9P4MPI4</accession>
<dbReference type="GO" id="GO:0052851">
    <property type="term" value="F:ferric-chelate reductase (NADPH) activity"/>
    <property type="evidence" value="ECO:0007669"/>
    <property type="project" value="UniProtKB-EC"/>
</dbReference>
<dbReference type="PROSITE" id="PS51384">
    <property type="entry name" value="FAD_FR"/>
    <property type="match status" value="1"/>
</dbReference>
<dbReference type="SFLD" id="SFLDS00052">
    <property type="entry name" value="Ferric_Reductase_Domain"/>
    <property type="match status" value="1"/>
</dbReference>
<evidence type="ECO:0000256" key="12">
    <source>
        <dbReference type="ARBA" id="ARBA00048483"/>
    </source>
</evidence>
<feature type="transmembrane region" description="Helical" evidence="14">
    <location>
        <begin position="306"/>
        <end position="326"/>
    </location>
</feature>
<dbReference type="PANTHER" id="PTHR32361:SF24">
    <property type="entry name" value="REDUCTASE, PUTATIVE (AFU_ORTHOLOGUE AFUA_3G10820)-RELATED"/>
    <property type="match status" value="1"/>
</dbReference>
<keyword evidence="11 14" id="KW-0472">Membrane</keyword>
<evidence type="ECO:0000256" key="7">
    <source>
        <dbReference type="ARBA" id="ARBA00022982"/>
    </source>
</evidence>
<dbReference type="SUPFAM" id="SSF63380">
    <property type="entry name" value="Riboflavin synthase domain-like"/>
    <property type="match status" value="1"/>
</dbReference>
<evidence type="ECO:0000256" key="5">
    <source>
        <dbReference type="ARBA" id="ARBA00022475"/>
    </source>
</evidence>
<evidence type="ECO:0000256" key="2">
    <source>
        <dbReference type="ARBA" id="ARBA00006278"/>
    </source>
</evidence>
<evidence type="ECO:0000256" key="13">
    <source>
        <dbReference type="SAM" id="MobiDB-lite"/>
    </source>
</evidence>
<feature type="region of interest" description="Disordered" evidence="13">
    <location>
        <begin position="28"/>
        <end position="70"/>
    </location>
</feature>
<dbReference type="Pfam" id="PF01794">
    <property type="entry name" value="Ferric_reduct"/>
    <property type="match status" value="1"/>
</dbReference>
<evidence type="ECO:0000256" key="10">
    <source>
        <dbReference type="ARBA" id="ARBA00023065"/>
    </source>
</evidence>
<dbReference type="InterPro" id="IPR039261">
    <property type="entry name" value="FNR_nucleotide-bd"/>
</dbReference>
<feature type="transmembrane region" description="Helical" evidence="14">
    <location>
        <begin position="239"/>
        <end position="257"/>
    </location>
</feature>
<feature type="compositionally biased region" description="Low complexity" evidence="13">
    <location>
        <begin position="32"/>
        <end position="57"/>
    </location>
</feature>
<dbReference type="InterPro" id="IPR013112">
    <property type="entry name" value="FAD-bd_8"/>
</dbReference>
<evidence type="ECO:0000256" key="1">
    <source>
        <dbReference type="ARBA" id="ARBA00004651"/>
    </source>
</evidence>
<name>A0A9P4MPI4_9PLEO</name>
<keyword evidence="4" id="KW-0813">Transport</keyword>
<keyword evidence="7" id="KW-0249">Electron transport</keyword>
<comment type="caution">
    <text evidence="17">The sequence shown here is derived from an EMBL/GenBank/DDBJ whole genome shotgun (WGS) entry which is preliminary data.</text>
</comment>
<evidence type="ECO:0000313" key="17">
    <source>
        <dbReference type="EMBL" id="KAF2198276.1"/>
    </source>
</evidence>
<keyword evidence="6 14" id="KW-0812">Transmembrane</keyword>
<feature type="compositionally biased region" description="Pro residues" evidence="13">
    <location>
        <begin position="58"/>
        <end position="67"/>
    </location>
</feature>
<dbReference type="EC" id="1.16.1.9" evidence="3"/>
<keyword evidence="8 14" id="KW-1133">Transmembrane helix</keyword>
<comment type="subcellular location">
    <subcellularLocation>
        <location evidence="1">Cell membrane</location>
        <topology evidence="1">Multi-pass membrane protein</topology>
    </subcellularLocation>
</comment>
<dbReference type="InterPro" id="IPR051410">
    <property type="entry name" value="Ferric/Cupric_Reductase"/>
</dbReference>
<reference evidence="17" key="1">
    <citation type="journal article" date="2020" name="Stud. Mycol.">
        <title>101 Dothideomycetes genomes: a test case for predicting lifestyles and emergence of pathogens.</title>
        <authorList>
            <person name="Haridas S."/>
            <person name="Albert R."/>
            <person name="Binder M."/>
            <person name="Bloem J."/>
            <person name="Labutti K."/>
            <person name="Salamov A."/>
            <person name="Andreopoulos B."/>
            <person name="Baker S."/>
            <person name="Barry K."/>
            <person name="Bills G."/>
            <person name="Bluhm B."/>
            <person name="Cannon C."/>
            <person name="Castanera R."/>
            <person name="Culley D."/>
            <person name="Daum C."/>
            <person name="Ezra D."/>
            <person name="Gonzalez J."/>
            <person name="Henrissat B."/>
            <person name="Kuo A."/>
            <person name="Liang C."/>
            <person name="Lipzen A."/>
            <person name="Lutzoni F."/>
            <person name="Magnuson J."/>
            <person name="Mondo S."/>
            <person name="Nolan M."/>
            <person name="Ohm R."/>
            <person name="Pangilinan J."/>
            <person name="Park H.-J."/>
            <person name="Ramirez L."/>
            <person name="Alfaro M."/>
            <person name="Sun H."/>
            <person name="Tritt A."/>
            <person name="Yoshinaga Y."/>
            <person name="Zwiers L.-H."/>
            <person name="Turgeon B."/>
            <person name="Goodwin S."/>
            <person name="Spatafora J."/>
            <person name="Crous P."/>
            <person name="Grigoriev I."/>
        </authorList>
    </citation>
    <scope>NUCLEOTIDE SEQUENCE</scope>
    <source>
        <strain evidence="17">ATCC 74209</strain>
    </source>
</reference>
<dbReference type="SFLD" id="SFLDG01168">
    <property type="entry name" value="Ferric_reductase_subgroup_(FRE"/>
    <property type="match status" value="1"/>
</dbReference>
<dbReference type="CDD" id="cd06186">
    <property type="entry name" value="NOX_Duox_like_FAD_NADP"/>
    <property type="match status" value="1"/>
</dbReference>
<evidence type="ECO:0000256" key="15">
    <source>
        <dbReference type="SAM" id="SignalP"/>
    </source>
</evidence>